<evidence type="ECO:0000256" key="1">
    <source>
        <dbReference type="SAM" id="SignalP"/>
    </source>
</evidence>
<dbReference type="EMBL" id="CAJVCH010324712">
    <property type="protein sequence ID" value="CAG7786745.1"/>
    <property type="molecule type" value="Genomic_DNA"/>
</dbReference>
<proteinExistence type="predicted"/>
<keyword evidence="3" id="KW-1185">Reference proteome</keyword>
<evidence type="ECO:0000313" key="3">
    <source>
        <dbReference type="Proteomes" id="UP000708208"/>
    </source>
</evidence>
<accession>A0A8J2PH03</accession>
<dbReference type="AlphaFoldDB" id="A0A8J2PH03"/>
<feature type="chain" id="PRO_5035237395" evidence="1">
    <location>
        <begin position="19"/>
        <end position="325"/>
    </location>
</feature>
<dbReference type="Proteomes" id="UP000708208">
    <property type="component" value="Unassembled WGS sequence"/>
</dbReference>
<comment type="caution">
    <text evidence="2">The sequence shown here is derived from an EMBL/GenBank/DDBJ whole genome shotgun (WGS) entry which is preliminary data.</text>
</comment>
<feature type="signal peptide" evidence="1">
    <location>
        <begin position="1"/>
        <end position="18"/>
    </location>
</feature>
<sequence>MSVFTYLWIFLITSIISAAGKSAEQKITLEPSMKKHMGNVNGVILFEHKDFDGKHLTIAKDNTTHCFNFHRGNASSFKFNNFISSFQLEGNTSCIYLYDSIGCFGEALELDEDYFEDCASNLDECGNNDKVSSFRFCDTELPEPYNKTFGVTTGLPLSPTKPVLFEQSHFRESYLEIQDADHNRCINIRYVNSNQANFDNKASSVDVGQSCLILHEQIGCTGTELRLSLNDNVNCHVDLTNCEFNDKTTSVSFCDSIFNTKKEKCEFIANGGECCVDKCETRGKPYFWCNLKNESWAYCSPREGMDFLGNECDGNCTLSGKYPIG</sequence>
<organism evidence="2 3">
    <name type="scientific">Allacma fusca</name>
    <dbReference type="NCBI Taxonomy" id="39272"/>
    <lineage>
        <taxon>Eukaryota</taxon>
        <taxon>Metazoa</taxon>
        <taxon>Ecdysozoa</taxon>
        <taxon>Arthropoda</taxon>
        <taxon>Hexapoda</taxon>
        <taxon>Collembola</taxon>
        <taxon>Symphypleona</taxon>
        <taxon>Sminthuridae</taxon>
        <taxon>Allacma</taxon>
    </lineage>
</organism>
<dbReference type="OrthoDB" id="9973045at2759"/>
<evidence type="ECO:0000313" key="2">
    <source>
        <dbReference type="EMBL" id="CAG7786745.1"/>
    </source>
</evidence>
<protein>
    <submittedName>
        <fullName evidence="2">Uncharacterized protein</fullName>
    </submittedName>
</protein>
<reference evidence="2" key="1">
    <citation type="submission" date="2021-06" db="EMBL/GenBank/DDBJ databases">
        <authorList>
            <person name="Hodson N. C."/>
            <person name="Mongue J. A."/>
            <person name="Jaron S. K."/>
        </authorList>
    </citation>
    <scope>NUCLEOTIDE SEQUENCE</scope>
</reference>
<keyword evidence="1" id="KW-0732">Signal</keyword>
<gene>
    <name evidence="2" type="ORF">AFUS01_LOCUS25300</name>
</gene>
<name>A0A8J2PH03_9HEXA</name>